<dbReference type="PANTHER" id="PTHR24345">
    <property type="entry name" value="SERINE/THREONINE-PROTEIN KINASE PLK"/>
    <property type="match status" value="1"/>
</dbReference>
<accession>A0A674ICX4</accession>
<dbReference type="GO" id="GO:0000922">
    <property type="term" value="C:spindle pole"/>
    <property type="evidence" value="ECO:0007669"/>
    <property type="project" value="TreeGrafter"/>
</dbReference>
<dbReference type="AlphaFoldDB" id="A0A674ICX4"/>
<protein>
    <recommendedName>
        <fullName evidence="2">Protein kinase domain-containing protein</fullName>
    </recommendedName>
</protein>
<name>A0A674ICX4_9SAUR</name>
<dbReference type="Proteomes" id="UP000472274">
    <property type="component" value="Unplaced"/>
</dbReference>
<dbReference type="Gene3D" id="1.10.510.10">
    <property type="entry name" value="Transferase(Phosphotransferase) domain 1"/>
    <property type="match status" value="1"/>
</dbReference>
<dbReference type="GO" id="GO:0000776">
    <property type="term" value="C:kinetochore"/>
    <property type="evidence" value="ECO:0007669"/>
    <property type="project" value="TreeGrafter"/>
</dbReference>
<dbReference type="GO" id="GO:0005634">
    <property type="term" value="C:nucleus"/>
    <property type="evidence" value="ECO:0007669"/>
    <property type="project" value="TreeGrafter"/>
</dbReference>
<evidence type="ECO:0000313" key="3">
    <source>
        <dbReference type="Ensembl" id="ENSTMTP00000005642.1"/>
    </source>
</evidence>
<dbReference type="SMART" id="SM00220">
    <property type="entry name" value="S_TKc"/>
    <property type="match status" value="1"/>
</dbReference>
<dbReference type="InterPro" id="IPR011009">
    <property type="entry name" value="Kinase-like_dom_sf"/>
</dbReference>
<dbReference type="GO" id="GO:0005524">
    <property type="term" value="F:ATP binding"/>
    <property type="evidence" value="ECO:0007669"/>
    <property type="project" value="InterPro"/>
</dbReference>
<dbReference type="SUPFAM" id="SSF56112">
    <property type="entry name" value="Protein kinase-like (PK-like)"/>
    <property type="match status" value="1"/>
</dbReference>
<dbReference type="PANTHER" id="PTHR24345:SF43">
    <property type="entry name" value="INACTIVE SERINE_THREONINE-PROTEIN KINASE PLK5"/>
    <property type="match status" value="1"/>
</dbReference>
<dbReference type="InterPro" id="IPR000719">
    <property type="entry name" value="Prot_kinase_dom"/>
</dbReference>
<dbReference type="PROSITE" id="PS00108">
    <property type="entry name" value="PROTEIN_KINASE_ST"/>
    <property type="match status" value="1"/>
</dbReference>
<sequence>MPPPLLSSPQRSNWLQLGPVLPSPSWAACAGADTHELRGKVNPFLASTRGSSIPLPPPSPIPFFIRDSRAPSPHTSILGAGVGVKPQGKQRSPPPTADAPHSSCSHHPLFSPRGLTPALRARDSFHLRFVCVSAILLPQVEREIELHSHLSHRHVVGFHRHFADRDNIYMILEYCSHKSLAHILKARKTLTEPEVRYYLRQIIAGLRYLHQQGIIHRDLKLSNFFLTKNMQVKIGDLGLATRDEQAGRRRGVVCGTPNYLAPEVIAKKGHSFQSDIWALGCIM</sequence>
<dbReference type="GO" id="GO:0005737">
    <property type="term" value="C:cytoplasm"/>
    <property type="evidence" value="ECO:0007669"/>
    <property type="project" value="TreeGrafter"/>
</dbReference>
<feature type="region of interest" description="Disordered" evidence="1">
    <location>
        <begin position="75"/>
        <end position="108"/>
    </location>
</feature>
<dbReference type="Pfam" id="PF00069">
    <property type="entry name" value="Pkinase"/>
    <property type="match status" value="1"/>
</dbReference>
<dbReference type="GO" id="GO:0007052">
    <property type="term" value="P:mitotic spindle organization"/>
    <property type="evidence" value="ECO:0007669"/>
    <property type="project" value="TreeGrafter"/>
</dbReference>
<feature type="domain" description="Protein kinase" evidence="2">
    <location>
        <begin position="72"/>
        <end position="283"/>
    </location>
</feature>
<reference evidence="3" key="1">
    <citation type="submission" date="2025-08" db="UniProtKB">
        <authorList>
            <consortium name="Ensembl"/>
        </authorList>
    </citation>
    <scope>IDENTIFICATION</scope>
</reference>
<evidence type="ECO:0000313" key="4">
    <source>
        <dbReference type="Proteomes" id="UP000472274"/>
    </source>
</evidence>
<dbReference type="GO" id="GO:2000045">
    <property type="term" value="P:regulation of G1/S transition of mitotic cell cycle"/>
    <property type="evidence" value="ECO:0007669"/>
    <property type="project" value="TreeGrafter"/>
</dbReference>
<dbReference type="PROSITE" id="PS50011">
    <property type="entry name" value="PROTEIN_KINASE_DOM"/>
    <property type="match status" value="1"/>
</dbReference>
<dbReference type="GeneTree" id="ENSGT00940000162321"/>
<evidence type="ECO:0000256" key="1">
    <source>
        <dbReference type="SAM" id="MobiDB-lite"/>
    </source>
</evidence>
<dbReference type="Ensembl" id="ENSTMTT00000005832.1">
    <property type="protein sequence ID" value="ENSTMTP00000005642.1"/>
    <property type="gene ID" value="ENSTMTG00000004103.1"/>
</dbReference>
<dbReference type="InterPro" id="IPR008271">
    <property type="entry name" value="Ser/Thr_kinase_AS"/>
</dbReference>
<gene>
    <name evidence="3" type="primary">PLK5</name>
</gene>
<reference evidence="3" key="2">
    <citation type="submission" date="2025-09" db="UniProtKB">
        <authorList>
            <consortium name="Ensembl"/>
        </authorList>
    </citation>
    <scope>IDENTIFICATION</scope>
</reference>
<dbReference type="GO" id="GO:0006974">
    <property type="term" value="P:DNA damage response"/>
    <property type="evidence" value="ECO:0007669"/>
    <property type="project" value="TreeGrafter"/>
</dbReference>
<organism evidence="3 4">
    <name type="scientific">Terrapene triunguis</name>
    <name type="common">Three-toed box turtle</name>
    <dbReference type="NCBI Taxonomy" id="2587831"/>
    <lineage>
        <taxon>Eukaryota</taxon>
        <taxon>Metazoa</taxon>
        <taxon>Chordata</taxon>
        <taxon>Craniata</taxon>
        <taxon>Vertebrata</taxon>
        <taxon>Euteleostomi</taxon>
        <taxon>Archelosauria</taxon>
        <taxon>Testudinata</taxon>
        <taxon>Testudines</taxon>
        <taxon>Cryptodira</taxon>
        <taxon>Durocryptodira</taxon>
        <taxon>Testudinoidea</taxon>
        <taxon>Emydidae</taxon>
        <taxon>Terrapene</taxon>
    </lineage>
</organism>
<dbReference type="GO" id="GO:0004672">
    <property type="term" value="F:protein kinase activity"/>
    <property type="evidence" value="ECO:0007669"/>
    <property type="project" value="InterPro"/>
</dbReference>
<keyword evidence="4" id="KW-1185">Reference proteome</keyword>
<proteinExistence type="predicted"/>
<dbReference type="GO" id="GO:0005813">
    <property type="term" value="C:centrosome"/>
    <property type="evidence" value="ECO:0007669"/>
    <property type="project" value="TreeGrafter"/>
</dbReference>
<evidence type="ECO:0000259" key="2">
    <source>
        <dbReference type="PROSITE" id="PS50011"/>
    </source>
</evidence>